<protein>
    <recommendedName>
        <fullName evidence="4">DUF1772 domain-containing protein</fullName>
    </recommendedName>
</protein>
<accession>A0ABT6L4S9</accession>
<evidence type="ECO:0000313" key="2">
    <source>
        <dbReference type="EMBL" id="MDH6197940.1"/>
    </source>
</evidence>
<feature type="transmembrane region" description="Helical" evidence="1">
    <location>
        <begin position="6"/>
        <end position="28"/>
    </location>
</feature>
<comment type="caution">
    <text evidence="2">The sequence shown here is derived from an EMBL/GenBank/DDBJ whole genome shotgun (WGS) entry which is preliminary data.</text>
</comment>
<keyword evidence="1" id="KW-1133">Transmembrane helix</keyword>
<sequence length="143" mass="15250">MEEVVMIAAVLVTGSLTGVEFGVTAFFHPILERLPDAAYMQARSASARILGAVMPFWYGVVVLSVIVAAAMRPEPLVIAAAVAMGLVMLLTFSMLVPINNRVGAWSGGGDISRADARRWDRLHWLRVGLLAAAFALLVVDSGL</sequence>
<proteinExistence type="predicted"/>
<feature type="transmembrane region" description="Helical" evidence="1">
    <location>
        <begin position="122"/>
        <end position="139"/>
    </location>
</feature>
<dbReference type="EMBL" id="JARXVE010000008">
    <property type="protein sequence ID" value="MDH6197940.1"/>
    <property type="molecule type" value="Genomic_DNA"/>
</dbReference>
<dbReference type="Pfam" id="PF08592">
    <property type="entry name" value="Anthrone_oxy"/>
    <property type="match status" value="1"/>
</dbReference>
<keyword evidence="1" id="KW-0472">Membrane</keyword>
<evidence type="ECO:0008006" key="4">
    <source>
        <dbReference type="Google" id="ProtNLM"/>
    </source>
</evidence>
<name>A0ABT6L4S9_9MYCO</name>
<dbReference type="Proteomes" id="UP001160130">
    <property type="component" value="Unassembled WGS sequence"/>
</dbReference>
<gene>
    <name evidence="2" type="ORF">M2272_004596</name>
</gene>
<reference evidence="2 3" key="1">
    <citation type="submission" date="2023-04" db="EMBL/GenBank/DDBJ databases">
        <title>Forest soil microbial communities from Buena Vista Peninsula, Colon Province, Panama.</title>
        <authorList>
            <person name="Bouskill N."/>
        </authorList>
    </citation>
    <scope>NUCLEOTIDE SEQUENCE [LARGE SCALE GENOMIC DNA]</scope>
    <source>
        <strain evidence="2 3">AC80</strain>
    </source>
</reference>
<feature type="transmembrane region" description="Helical" evidence="1">
    <location>
        <begin position="76"/>
        <end position="96"/>
    </location>
</feature>
<organism evidence="2 3">
    <name type="scientific">Mycolicibacterium frederiksbergense</name>
    <dbReference type="NCBI Taxonomy" id="117567"/>
    <lineage>
        <taxon>Bacteria</taxon>
        <taxon>Bacillati</taxon>
        <taxon>Actinomycetota</taxon>
        <taxon>Actinomycetes</taxon>
        <taxon>Mycobacteriales</taxon>
        <taxon>Mycobacteriaceae</taxon>
        <taxon>Mycolicibacterium</taxon>
    </lineage>
</organism>
<dbReference type="InterPro" id="IPR013901">
    <property type="entry name" value="Anthrone_oxy"/>
</dbReference>
<keyword evidence="1" id="KW-0812">Transmembrane</keyword>
<evidence type="ECO:0000256" key="1">
    <source>
        <dbReference type="SAM" id="Phobius"/>
    </source>
</evidence>
<keyword evidence="3" id="KW-1185">Reference proteome</keyword>
<feature type="transmembrane region" description="Helical" evidence="1">
    <location>
        <begin position="49"/>
        <end position="70"/>
    </location>
</feature>
<evidence type="ECO:0000313" key="3">
    <source>
        <dbReference type="Proteomes" id="UP001160130"/>
    </source>
</evidence>